<reference evidence="1 2" key="1">
    <citation type="submission" date="2013-01" db="EMBL/GenBank/DDBJ databases">
        <authorList>
            <person name="Harkins D.M."/>
            <person name="Durkin A.S."/>
            <person name="Brinkac L.M."/>
            <person name="Haft D.H."/>
            <person name="Selengut J.D."/>
            <person name="Sanka R."/>
            <person name="DePew J."/>
            <person name="Purushe J."/>
            <person name="Galloway R.L."/>
            <person name="Vinetz J.M."/>
            <person name="Sutton G.G."/>
            <person name="Nierman W.C."/>
            <person name="Fouts D.E."/>
        </authorList>
    </citation>
    <scope>NUCLEOTIDE SEQUENCE [LARGE SCALE GENOMIC DNA]</scope>
    <source>
        <strain evidence="1 2">79601</strain>
    </source>
</reference>
<evidence type="ECO:0000313" key="1">
    <source>
        <dbReference type="EMBL" id="EMJ95080.1"/>
    </source>
</evidence>
<organism evidence="1 2">
    <name type="scientific">Leptospira alstonii serovar Sichuan str. 79601</name>
    <dbReference type="NCBI Taxonomy" id="1218565"/>
    <lineage>
        <taxon>Bacteria</taxon>
        <taxon>Pseudomonadati</taxon>
        <taxon>Spirochaetota</taxon>
        <taxon>Spirochaetia</taxon>
        <taxon>Leptospirales</taxon>
        <taxon>Leptospiraceae</taxon>
        <taxon>Leptospira</taxon>
    </lineage>
</organism>
<gene>
    <name evidence="1" type="ORF">LEP1GSC194_1347</name>
</gene>
<comment type="caution">
    <text evidence="1">The sequence shown here is derived from an EMBL/GenBank/DDBJ whole genome shotgun (WGS) entry which is preliminary data.</text>
</comment>
<sequence length="65" mass="7699">MKTIEARSTNWNDKKIVFRATQEIQCLARQGEILSCGKRGKSKLVLEQILILKNRFRYLDKFEKL</sequence>
<name>M6D940_9LEPT</name>
<protein>
    <submittedName>
        <fullName evidence="1">Uncharacterized protein</fullName>
    </submittedName>
</protein>
<dbReference type="AlphaFoldDB" id="M6D940"/>
<accession>M6D940</accession>
<dbReference type="EMBL" id="ANIK01000041">
    <property type="protein sequence ID" value="EMJ95080.1"/>
    <property type="molecule type" value="Genomic_DNA"/>
</dbReference>
<evidence type="ECO:0000313" key="2">
    <source>
        <dbReference type="Proteomes" id="UP000011988"/>
    </source>
</evidence>
<dbReference type="PATRIC" id="fig|1218565.3.peg.2123"/>
<proteinExistence type="predicted"/>
<dbReference type="Proteomes" id="UP000011988">
    <property type="component" value="Unassembled WGS sequence"/>
</dbReference>